<name>A0A9W8QRW8_AKAMU</name>
<proteinExistence type="predicted"/>
<dbReference type="AlphaFoldDB" id="A0A9W8QRW8"/>
<dbReference type="RefSeq" id="XP_056060097.1">
    <property type="nucleotide sequence ID" value="XM_056204776.1"/>
</dbReference>
<gene>
    <name evidence="1" type="ORF">LMH87_006825</name>
</gene>
<keyword evidence="2" id="KW-1185">Reference proteome</keyword>
<reference evidence="1" key="1">
    <citation type="journal article" date="2023" name="Access Microbiol">
        <title>De-novo genome assembly for Akanthomyces muscarius, a biocontrol agent of insect agricultural pests.</title>
        <authorList>
            <person name="Erdos Z."/>
            <person name="Studholme D.J."/>
            <person name="Raymond B."/>
            <person name="Sharma M."/>
        </authorList>
    </citation>
    <scope>NUCLEOTIDE SEQUENCE</scope>
    <source>
        <strain evidence="1">Ve6</strain>
    </source>
</reference>
<organism evidence="1 2">
    <name type="scientific">Akanthomyces muscarius</name>
    <name type="common">Entomopathogenic fungus</name>
    <name type="synonym">Lecanicillium muscarium</name>
    <dbReference type="NCBI Taxonomy" id="2231603"/>
    <lineage>
        <taxon>Eukaryota</taxon>
        <taxon>Fungi</taxon>
        <taxon>Dikarya</taxon>
        <taxon>Ascomycota</taxon>
        <taxon>Pezizomycotina</taxon>
        <taxon>Sordariomycetes</taxon>
        <taxon>Hypocreomycetidae</taxon>
        <taxon>Hypocreales</taxon>
        <taxon>Cordycipitaceae</taxon>
        <taxon>Akanthomyces</taxon>
    </lineage>
</organism>
<comment type="caution">
    <text evidence="1">The sequence shown here is derived from an EMBL/GenBank/DDBJ whole genome shotgun (WGS) entry which is preliminary data.</text>
</comment>
<evidence type="ECO:0000313" key="1">
    <source>
        <dbReference type="EMBL" id="KAJ4165182.1"/>
    </source>
</evidence>
<dbReference type="GeneID" id="80893984"/>
<dbReference type="KEGG" id="amus:LMH87_006825"/>
<sequence>MENRMVRPNCASTNTHIQVFLVPAIKPRNARRRASIQSILLVKPYVDPSSHVRSILPLFTEWTMLPAVGVSSCFSLDPGFNMHLGSLETLVDDPSPVCVSV</sequence>
<protein>
    <submittedName>
        <fullName evidence="1">Uncharacterized protein</fullName>
    </submittedName>
</protein>
<accession>A0A9W8QRW8</accession>
<evidence type="ECO:0000313" key="2">
    <source>
        <dbReference type="Proteomes" id="UP001144673"/>
    </source>
</evidence>
<dbReference type="EMBL" id="JAJHUN010000001">
    <property type="protein sequence ID" value="KAJ4165182.1"/>
    <property type="molecule type" value="Genomic_DNA"/>
</dbReference>
<dbReference type="Proteomes" id="UP001144673">
    <property type="component" value="Chromosome 1"/>
</dbReference>